<evidence type="ECO:0008006" key="3">
    <source>
        <dbReference type="Google" id="ProtNLM"/>
    </source>
</evidence>
<feature type="compositionally biased region" description="Low complexity" evidence="1">
    <location>
        <begin position="404"/>
        <end position="417"/>
    </location>
</feature>
<accession>A0A6C0E9Y5</accession>
<evidence type="ECO:0000313" key="2">
    <source>
        <dbReference type="EMBL" id="QHT25410.1"/>
    </source>
</evidence>
<evidence type="ECO:0000256" key="1">
    <source>
        <dbReference type="SAM" id="MobiDB-lite"/>
    </source>
</evidence>
<sequence>MYKPKDKHMSKELELCHSQTTQLITRFPKFELSYETISHKKVSSNYNICLAIPIGKKTFAWFTFYNDEDVCYTLELNKEKKITKTTRIETNFKEDLSLGTVVYGTYIIDEQTGHQVFIIEDIFYYKGVSLLKHKFIEKLECLENFIKNTKRKFTTNTETIFMLPVMWETKIEDNTECPITIPEDINDTIPYTIHHIQYRACYEIMPYLNVVINRKLNLINIPTEYVKESRSKNYNFHTIQYTMDYNKPQYKYPTIFLVTADIQYDIYHLFAYGKDKALLYYNVAYIPNYKTSVFMNKIFRKIRENDNLDYIEESDDEDDFQNMDETKYVDLEKSVLIECVFNSKFKRWTPMRIVDKSTKVVHINQLVRDYYDKNTNDNIYNKEMPNKKTTFKRYPNMSSNNKPYNTNYRKNNSNNVYTPKYNRHQPAVIQ</sequence>
<feature type="region of interest" description="Disordered" evidence="1">
    <location>
        <begin position="389"/>
        <end position="430"/>
    </location>
</feature>
<name>A0A6C0E9Y5_9ZZZZ</name>
<dbReference type="Gene3D" id="3.30.470.30">
    <property type="entry name" value="DNA ligase/mRNA capping enzyme"/>
    <property type="match status" value="1"/>
</dbReference>
<organism evidence="2">
    <name type="scientific">viral metagenome</name>
    <dbReference type="NCBI Taxonomy" id="1070528"/>
    <lineage>
        <taxon>unclassified sequences</taxon>
        <taxon>metagenomes</taxon>
        <taxon>organismal metagenomes</taxon>
    </lineage>
</organism>
<reference evidence="2" key="1">
    <citation type="journal article" date="2020" name="Nature">
        <title>Giant virus diversity and host interactions through global metagenomics.</title>
        <authorList>
            <person name="Schulz F."/>
            <person name="Roux S."/>
            <person name="Paez-Espino D."/>
            <person name="Jungbluth S."/>
            <person name="Walsh D.A."/>
            <person name="Denef V.J."/>
            <person name="McMahon K.D."/>
            <person name="Konstantinidis K.T."/>
            <person name="Eloe-Fadrosh E.A."/>
            <person name="Kyrpides N.C."/>
            <person name="Woyke T."/>
        </authorList>
    </citation>
    <scope>NUCLEOTIDE SEQUENCE</scope>
    <source>
        <strain evidence="2">GVMAG-M-3300023179-152</strain>
    </source>
</reference>
<dbReference type="AlphaFoldDB" id="A0A6C0E9Y5"/>
<protein>
    <recommendedName>
        <fullName evidence="3">mRNA capping enzyme adenylation domain-containing protein</fullName>
    </recommendedName>
</protein>
<dbReference type="EMBL" id="MN739766">
    <property type="protein sequence ID" value="QHT25410.1"/>
    <property type="molecule type" value="Genomic_DNA"/>
</dbReference>
<proteinExistence type="predicted"/>